<evidence type="ECO:0000313" key="4">
    <source>
        <dbReference type="Proteomes" id="UP000028411"/>
    </source>
</evidence>
<feature type="transmembrane region" description="Helical" evidence="1">
    <location>
        <begin position="88"/>
        <end position="106"/>
    </location>
</feature>
<name>A0A081RA49_SPHCR</name>
<evidence type="ECO:0000313" key="3">
    <source>
        <dbReference type="EMBL" id="KEQ52072.1"/>
    </source>
</evidence>
<dbReference type="PROSITE" id="PS51257">
    <property type="entry name" value="PROKAR_LIPOPROTEIN"/>
    <property type="match status" value="1"/>
</dbReference>
<reference evidence="3 4" key="1">
    <citation type="submission" date="2014-02" db="EMBL/GenBank/DDBJ databases">
        <title>Whole genome sequence of Sphingobium chlorophenolicum NBRC 16172.</title>
        <authorList>
            <person name="Gan H.M."/>
            <person name="Gan H.Y."/>
            <person name="Chew T.H."/>
            <person name="Savka M.A."/>
        </authorList>
    </citation>
    <scope>NUCLEOTIDE SEQUENCE [LARGE SCALE GENOMIC DNA]</scope>
    <source>
        <strain evidence="3 4">NBRC 16172</strain>
    </source>
</reference>
<evidence type="ECO:0000259" key="2">
    <source>
        <dbReference type="Pfam" id="PF03779"/>
    </source>
</evidence>
<organism evidence="3 4">
    <name type="scientific">Sphingobium chlorophenolicum</name>
    <dbReference type="NCBI Taxonomy" id="46429"/>
    <lineage>
        <taxon>Bacteria</taxon>
        <taxon>Pseudomonadati</taxon>
        <taxon>Pseudomonadota</taxon>
        <taxon>Alphaproteobacteria</taxon>
        <taxon>Sphingomonadales</taxon>
        <taxon>Sphingomonadaceae</taxon>
        <taxon>Sphingobium</taxon>
    </lineage>
</organism>
<gene>
    <name evidence="3" type="ORF">BV95_03624</name>
</gene>
<feature type="transmembrane region" description="Helical" evidence="1">
    <location>
        <begin position="12"/>
        <end position="28"/>
    </location>
</feature>
<dbReference type="PATRIC" id="fig|46429.4.peg.3612"/>
<proteinExistence type="predicted"/>
<dbReference type="OrthoDB" id="9814124at2"/>
<comment type="caution">
    <text evidence="3">The sequence shown here is derived from an EMBL/GenBank/DDBJ whole genome shotgun (WGS) entry which is preliminary data.</text>
</comment>
<keyword evidence="1" id="KW-0472">Membrane</keyword>
<feature type="domain" description="SPW repeat-containing integral membrane" evidence="2">
    <location>
        <begin position="11"/>
        <end position="101"/>
    </location>
</feature>
<keyword evidence="1" id="KW-0812">Transmembrane</keyword>
<dbReference type="EMBL" id="JFHR01000052">
    <property type="protein sequence ID" value="KEQ52072.1"/>
    <property type="molecule type" value="Genomic_DNA"/>
</dbReference>
<dbReference type="AlphaFoldDB" id="A0A081RA49"/>
<dbReference type="RefSeq" id="WP_037455190.1">
    <property type="nucleotide sequence ID" value="NZ_JFHR01000052.1"/>
</dbReference>
<feature type="transmembrane region" description="Helical" evidence="1">
    <location>
        <begin position="65"/>
        <end position="82"/>
    </location>
</feature>
<accession>A0A081RA49</accession>
<protein>
    <submittedName>
        <fullName evidence="3">SPW repeat-containing protein</fullName>
    </submittedName>
</protein>
<dbReference type="eggNOG" id="ENOG5032V7V">
    <property type="taxonomic scope" value="Bacteria"/>
</dbReference>
<dbReference type="InterPro" id="IPR005530">
    <property type="entry name" value="SPW"/>
</dbReference>
<dbReference type="Proteomes" id="UP000028411">
    <property type="component" value="Unassembled WGS sequence"/>
</dbReference>
<keyword evidence="1" id="KW-1133">Transmembrane helix</keyword>
<dbReference type="Pfam" id="PF03779">
    <property type="entry name" value="SPW"/>
    <property type="match status" value="1"/>
</dbReference>
<sequence>MKAEVPSKGLEWTNLLLGLGLACAAFAFGALPAAAWNAGIVGLLIVCCSAVALGRYGAWAEWSNIALGCWAIAAPFALGFGAAQAAMWTHVLIGICVAAIATVQLMSSRRSQGITHDRPAHGR</sequence>
<feature type="transmembrane region" description="Helical" evidence="1">
    <location>
        <begin position="34"/>
        <end position="53"/>
    </location>
</feature>
<evidence type="ECO:0000256" key="1">
    <source>
        <dbReference type="SAM" id="Phobius"/>
    </source>
</evidence>